<dbReference type="Proteomes" id="UP001162031">
    <property type="component" value="Unassembled WGS sequence"/>
</dbReference>
<evidence type="ECO:0000256" key="1">
    <source>
        <dbReference type="SAM" id="MobiDB-lite"/>
    </source>
</evidence>
<feature type="compositionally biased region" description="Basic residues" evidence="1">
    <location>
        <begin position="316"/>
        <end position="325"/>
    </location>
</feature>
<dbReference type="EMBL" id="CANTFL010000416">
    <property type="protein sequence ID" value="CAI5722249.1"/>
    <property type="molecule type" value="Genomic_DNA"/>
</dbReference>
<dbReference type="PANTHER" id="PTHR35450:SF2">
    <property type="entry name" value="REVERSE TRANSCRIPTASE DOMAIN-CONTAINING PROTEIN"/>
    <property type="match status" value="1"/>
</dbReference>
<accession>A0AAV0TI07</accession>
<dbReference type="InterPro" id="IPR012337">
    <property type="entry name" value="RNaseH-like_sf"/>
</dbReference>
<gene>
    <name evidence="4" type="ORF">HBR001_LOCUS2823</name>
</gene>
<evidence type="ECO:0000259" key="2">
    <source>
        <dbReference type="PROSITE" id="PS50878"/>
    </source>
</evidence>
<proteinExistence type="predicted"/>
<organism evidence="4 5">
    <name type="scientific">Hyaloperonospora brassicae</name>
    <name type="common">Brassica downy mildew</name>
    <name type="synonym">Peronospora brassicae</name>
    <dbReference type="NCBI Taxonomy" id="162125"/>
    <lineage>
        <taxon>Eukaryota</taxon>
        <taxon>Sar</taxon>
        <taxon>Stramenopiles</taxon>
        <taxon>Oomycota</taxon>
        <taxon>Peronosporomycetes</taxon>
        <taxon>Peronosporales</taxon>
        <taxon>Peronosporaceae</taxon>
        <taxon>Hyaloperonospora</taxon>
    </lineage>
</organism>
<feature type="compositionally biased region" description="Low complexity" evidence="1">
    <location>
        <begin position="1250"/>
        <end position="1267"/>
    </location>
</feature>
<feature type="domain" description="RNase H type-1" evidence="3">
    <location>
        <begin position="7"/>
        <end position="143"/>
    </location>
</feature>
<evidence type="ECO:0000313" key="5">
    <source>
        <dbReference type="Proteomes" id="UP001162031"/>
    </source>
</evidence>
<dbReference type="GO" id="GO:0003676">
    <property type="term" value="F:nucleic acid binding"/>
    <property type="evidence" value="ECO:0007669"/>
    <property type="project" value="InterPro"/>
</dbReference>
<dbReference type="InterPro" id="IPR002156">
    <property type="entry name" value="RNaseH_domain"/>
</dbReference>
<dbReference type="InterPro" id="IPR000477">
    <property type="entry name" value="RT_dom"/>
</dbReference>
<dbReference type="GO" id="GO:0004523">
    <property type="term" value="F:RNA-DNA hybrid ribonuclease activity"/>
    <property type="evidence" value="ECO:0007669"/>
    <property type="project" value="InterPro"/>
</dbReference>
<evidence type="ECO:0000313" key="4">
    <source>
        <dbReference type="EMBL" id="CAI5722249.1"/>
    </source>
</evidence>
<dbReference type="Pfam" id="PF13456">
    <property type="entry name" value="RVT_3"/>
    <property type="match status" value="1"/>
</dbReference>
<dbReference type="SUPFAM" id="SSF53098">
    <property type="entry name" value="Ribonuclease H-like"/>
    <property type="match status" value="1"/>
</dbReference>
<dbReference type="CDD" id="cd09279">
    <property type="entry name" value="RNase_HI_like"/>
    <property type="match status" value="1"/>
</dbReference>
<feature type="region of interest" description="Disordered" evidence="1">
    <location>
        <begin position="1241"/>
        <end position="1289"/>
    </location>
</feature>
<feature type="compositionally biased region" description="Polar residues" evidence="1">
    <location>
        <begin position="1276"/>
        <end position="1289"/>
    </location>
</feature>
<dbReference type="PROSITE" id="PS50879">
    <property type="entry name" value="RNASE_H_1"/>
    <property type="match status" value="1"/>
</dbReference>
<keyword evidence="5" id="KW-1185">Reference proteome</keyword>
<dbReference type="Gene3D" id="3.30.420.10">
    <property type="entry name" value="Ribonuclease H-like superfamily/Ribonuclease H"/>
    <property type="match status" value="1"/>
</dbReference>
<dbReference type="Pfam" id="PF00078">
    <property type="entry name" value="RVT_1"/>
    <property type="match status" value="1"/>
</dbReference>
<sequence length="1331" mass="147641">MPDPDPESAAWTLFFDGAFRRRSRQHGAGAGAGATLFQGTVNKWNVACFLPSSTHTNNTAEYIAPIKGLSGDLHHGVSSLTVKGDSALILEQVRGRYSCNNDQLRRSRNKARRLLHRFDHYELIHVDRMENQAADRLANRALDIQRTKTECSAHGIDGSGDEAVEDNLEDDDAAADVIRRDRGRTFPVLPVTADSVPVRQSRLKLRSKLSEDELEAARLAVKQVADDFADKLTDADDWETAEGYLAALTPSLYAALLLFSQRPRPPGHPRRQELSSGRQRGRQRPPPTPGNQQLNEALDHLDNIQHGSQPSQPAIRKARRRAGRIRSAMKRTLLRKKFRVHEKACMQQVLSEASPDPEVTGGEAAPTRCPIARAAVHDYFQGVNTPQRDFNFDDRAGATFRKLLSALPPASAAMDALTMDITPDDVEVAVHKSHAHSSPGMDGVGHDIFKNYLPELLSTLHAAYGVCWKHGKVPAVWKVGSVQLIYKKGDPSEPSNWRPICLQACIYKLYSDMLARRLKRWLEANGRLTDSQKGFRSVNGTAEHNFVSMAVIDQTKRRPRPLHMVWYDIKNAFGSVPPELIWRVLLTTSASVSFVDRLKNIYDGASFTVANTADGATDPIQLRMGVFQGCPLSPYLFLVGIMPLVRALQELAPEIGVPVTADRKVSVTAYADDLKTFSSSTVGIKKAHSVVVQFLRWSTMQSNASKCASLSVKTDTHGHLRDDQVELTLDGGIIPSLKISEGYTYLGIGDGFNHAKHRGSMGPVLQDMKRMMAPIFRSSLDPWQKMKAIKTYVFPKADYLLRHVRAYKTQLDSVDSALARGLSHLLKLNQSSTTAMFHAPVAAGGLGFTPLVDLRAVLQISHAWQMLHSSDVLIREIAQEQVWQAIQKRFTMDPDHWRGRIPTAIQLFLNGDLDSSPFARQKRKSGDIGSLWVDVKNHLATRGLKLTTETVLTEAGTEVEMMLQLKLPHRSQPLPHSDITRQLRHHLKLTELERWKGLSAQSSVVRAIGGVGSCFLSRGGGMSDAEFRFALQARVDLVPTRSVLRRWNERGGATCRHPRCHHDETLPHVLQHCPGNSRAIDGRHDRVLGIIKKAVEPIVFKSSSRLTACFDTYVEGLPGRQLRPDIQIFDAASRTAYICDLAIAFEAQKTDDPATGNMRVRHAEKLVKYQRAKEFLETMGWRVQVSALVYGSLGSVLPSNSKVLTEQLRLTKMHANQLNRRISVACVQASYKIWRLHSGELNSGDTSRNSRPTVAPTATSTSPSTRTYDPSAHDSCPSTPDQHTMGTSPRSRDFICCSGHPVKVKTAPTTSTLDSDLAFFRTATLKVDSPA</sequence>
<dbReference type="CDD" id="cd01650">
    <property type="entry name" value="RT_nLTR_like"/>
    <property type="match status" value="1"/>
</dbReference>
<dbReference type="PROSITE" id="PS50878">
    <property type="entry name" value="RT_POL"/>
    <property type="match status" value="1"/>
</dbReference>
<dbReference type="InterPro" id="IPR043502">
    <property type="entry name" value="DNA/RNA_pol_sf"/>
</dbReference>
<dbReference type="InterPro" id="IPR036397">
    <property type="entry name" value="RNaseH_sf"/>
</dbReference>
<evidence type="ECO:0008006" key="6">
    <source>
        <dbReference type="Google" id="ProtNLM"/>
    </source>
</evidence>
<comment type="caution">
    <text evidence="4">The sequence shown here is derived from an EMBL/GenBank/DDBJ whole genome shotgun (WGS) entry which is preliminary data.</text>
</comment>
<dbReference type="SUPFAM" id="SSF56672">
    <property type="entry name" value="DNA/RNA polymerases"/>
    <property type="match status" value="1"/>
</dbReference>
<dbReference type="PANTHER" id="PTHR35450">
    <property type="entry name" value="REVERSE TRANSCRIPTASE DOMAIN-CONTAINING PROTEIN"/>
    <property type="match status" value="1"/>
</dbReference>
<protein>
    <recommendedName>
        <fullName evidence="6">Reverse transcriptase domain-containing protein</fullName>
    </recommendedName>
</protein>
<feature type="domain" description="Reverse transcriptase" evidence="2">
    <location>
        <begin position="466"/>
        <end position="750"/>
    </location>
</feature>
<reference evidence="4" key="1">
    <citation type="submission" date="2022-12" db="EMBL/GenBank/DDBJ databases">
        <authorList>
            <person name="Webb A."/>
        </authorList>
    </citation>
    <scope>NUCLEOTIDE SEQUENCE</scope>
    <source>
        <strain evidence="4">Hp1</strain>
    </source>
</reference>
<name>A0AAV0TI07_HYABA</name>
<evidence type="ECO:0000259" key="3">
    <source>
        <dbReference type="PROSITE" id="PS50879"/>
    </source>
</evidence>
<feature type="region of interest" description="Disordered" evidence="1">
    <location>
        <begin position="262"/>
        <end position="325"/>
    </location>
</feature>